<dbReference type="Proteomes" id="UP000283387">
    <property type="component" value="Unassembled WGS sequence"/>
</dbReference>
<proteinExistence type="predicted"/>
<organism evidence="1 2">
    <name type="scientific">Mangrovibacterium diazotrophicum</name>
    <dbReference type="NCBI Taxonomy" id="1261403"/>
    <lineage>
        <taxon>Bacteria</taxon>
        <taxon>Pseudomonadati</taxon>
        <taxon>Bacteroidota</taxon>
        <taxon>Bacteroidia</taxon>
        <taxon>Marinilabiliales</taxon>
        <taxon>Prolixibacteraceae</taxon>
        <taxon>Mangrovibacterium</taxon>
    </lineage>
</organism>
<accession>A0A419VX70</accession>
<comment type="caution">
    <text evidence="1">The sequence shown here is derived from an EMBL/GenBank/DDBJ whole genome shotgun (WGS) entry which is preliminary data.</text>
</comment>
<evidence type="ECO:0000313" key="2">
    <source>
        <dbReference type="Proteomes" id="UP000283387"/>
    </source>
</evidence>
<evidence type="ECO:0000313" key="1">
    <source>
        <dbReference type="EMBL" id="RKD87764.1"/>
    </source>
</evidence>
<sequence>MGIWDYLNQRNASQSVSETVDCQIIKINSGTSRTPPNINFEFMGKEERINIDAGVYGQYFETNPNTIELQLTIKKGIWDYYIIERWKIKNNRYPPTAPLL</sequence>
<name>A0A419VX70_9BACT</name>
<dbReference type="EMBL" id="RAPN01000003">
    <property type="protein sequence ID" value="RKD87764.1"/>
    <property type="molecule type" value="Genomic_DNA"/>
</dbReference>
<protein>
    <submittedName>
        <fullName evidence="1">Uncharacterized protein</fullName>
    </submittedName>
</protein>
<dbReference type="AlphaFoldDB" id="A0A419VX70"/>
<keyword evidence="2" id="KW-1185">Reference proteome</keyword>
<reference evidence="1 2" key="1">
    <citation type="submission" date="2018-09" db="EMBL/GenBank/DDBJ databases">
        <title>Genomic Encyclopedia of Archaeal and Bacterial Type Strains, Phase II (KMG-II): from individual species to whole genera.</title>
        <authorList>
            <person name="Goeker M."/>
        </authorList>
    </citation>
    <scope>NUCLEOTIDE SEQUENCE [LARGE SCALE GENOMIC DNA]</scope>
    <source>
        <strain evidence="1 2">DSM 27148</strain>
    </source>
</reference>
<gene>
    <name evidence="1" type="ORF">BC643_3771</name>
</gene>